<dbReference type="UniPathway" id="UPA01057">
    <property type="reaction ID" value="UER00900"/>
</dbReference>
<evidence type="ECO:0000313" key="6">
    <source>
        <dbReference type="Proteomes" id="UP000030403"/>
    </source>
</evidence>
<evidence type="ECO:0000313" key="5">
    <source>
        <dbReference type="EMBL" id="KGX86288.1"/>
    </source>
</evidence>
<dbReference type="PANTHER" id="PTHR42916">
    <property type="entry name" value="2-SUCCINYL-5-ENOLPYRUVYL-6-HYDROXY-3-CYCLOHEXENE-1-CARBOXYLATE SYNTHASE"/>
    <property type="match status" value="1"/>
</dbReference>
<organism evidence="5 6">
    <name type="scientific">Pontibacillus marinus BH030004 = DSM 16465</name>
    <dbReference type="NCBI Taxonomy" id="1385511"/>
    <lineage>
        <taxon>Bacteria</taxon>
        <taxon>Bacillati</taxon>
        <taxon>Bacillota</taxon>
        <taxon>Bacilli</taxon>
        <taxon>Bacillales</taxon>
        <taxon>Bacillaceae</taxon>
        <taxon>Pontibacillus</taxon>
    </lineage>
</organism>
<dbReference type="InterPro" id="IPR022485">
    <property type="entry name" value="SHCHC_synthase_MenH"/>
</dbReference>
<evidence type="ECO:0000256" key="3">
    <source>
        <dbReference type="HAMAP-Rule" id="MF_01660"/>
    </source>
</evidence>
<dbReference type="UniPathway" id="UPA00079"/>
<evidence type="ECO:0000256" key="1">
    <source>
        <dbReference type="ARBA" id="ARBA00022428"/>
    </source>
</evidence>
<dbReference type="Pfam" id="PF00561">
    <property type="entry name" value="Abhydrolase_1"/>
    <property type="match status" value="1"/>
</dbReference>
<dbReference type="HAMAP" id="MF_01660">
    <property type="entry name" value="MenH"/>
    <property type="match status" value="1"/>
</dbReference>
<keyword evidence="1 3" id="KW-0474">Menaquinone biosynthesis</keyword>
<dbReference type="PANTHER" id="PTHR42916:SF1">
    <property type="entry name" value="PROTEIN PHYLLO, CHLOROPLASTIC"/>
    <property type="match status" value="1"/>
</dbReference>
<sequence length="272" mass="30669">MYRRINQIKYRVDIQGEGPPVLLLHGFTGSLHTWDQLVETHKNSFQFIRVDLPGHGETIGDANFTMESVCGDLNDLLDELSLPAIHVLGYSMGGRTALSFAMLHPARVHSLILESASPGLDSTHEQLARQMKDEGLAEEIEANGIEQFVGKWENLPMFETQKSLSTDIKESIRQERLSQSASGLAASLRGMGTGIQPSWWDKLSVFPRKVLLLTGEKDDKFYNISKEMNKHFQDSRHKIISQAGHAIHVEQPRIFGTIVREFLLEVEEYENA</sequence>
<comment type="subunit">
    <text evidence="3">Monomer.</text>
</comment>
<comment type="pathway">
    <text evidence="3">Quinol/quinone metabolism; menaquinone biosynthesis.</text>
</comment>
<dbReference type="NCBIfam" id="TIGR03695">
    <property type="entry name" value="menH_SHCHC"/>
    <property type="match status" value="1"/>
</dbReference>
<reference evidence="5 6" key="1">
    <citation type="submission" date="2013-08" db="EMBL/GenBank/DDBJ databases">
        <authorList>
            <person name="Huang J."/>
            <person name="Wang G."/>
        </authorList>
    </citation>
    <scope>NUCLEOTIDE SEQUENCE [LARGE SCALE GENOMIC DNA]</scope>
    <source>
        <strain evidence="5 6">BH030004</strain>
    </source>
</reference>
<comment type="function">
    <text evidence="3">Catalyzes a proton abstraction reaction that results in 2,5-elimination of pyruvate from 2-succinyl-5-enolpyruvyl-6-hydroxy-3-cyclohexene-1-carboxylate (SEPHCHC) and the formation of 2-succinyl-6-hydroxy-2,4-cyclohexadiene-1-carboxylate (SHCHC).</text>
</comment>
<dbReference type="InterPro" id="IPR029058">
    <property type="entry name" value="AB_hydrolase_fold"/>
</dbReference>
<dbReference type="Gene3D" id="3.40.50.1820">
    <property type="entry name" value="alpha/beta hydrolase"/>
    <property type="match status" value="1"/>
</dbReference>
<evidence type="ECO:0000259" key="4">
    <source>
        <dbReference type="Pfam" id="PF00561"/>
    </source>
</evidence>
<name>A0A0A5G558_9BACI</name>
<dbReference type="SUPFAM" id="SSF53474">
    <property type="entry name" value="alpha/beta-Hydrolases"/>
    <property type="match status" value="1"/>
</dbReference>
<dbReference type="InterPro" id="IPR000073">
    <property type="entry name" value="AB_hydrolase_1"/>
</dbReference>
<comment type="catalytic activity">
    <reaction evidence="3">
        <text>5-enolpyruvoyl-6-hydroxy-2-succinyl-cyclohex-3-ene-1-carboxylate = (1R,6R)-6-hydroxy-2-succinyl-cyclohexa-2,4-diene-1-carboxylate + pyruvate</text>
        <dbReference type="Rhea" id="RHEA:25597"/>
        <dbReference type="ChEBI" id="CHEBI:15361"/>
        <dbReference type="ChEBI" id="CHEBI:58689"/>
        <dbReference type="ChEBI" id="CHEBI:58818"/>
        <dbReference type="EC" id="4.2.99.20"/>
    </reaction>
</comment>
<feature type="domain" description="AB hydrolase-1" evidence="4">
    <location>
        <begin position="19"/>
        <end position="251"/>
    </location>
</feature>
<evidence type="ECO:0000256" key="2">
    <source>
        <dbReference type="ARBA" id="ARBA00023239"/>
    </source>
</evidence>
<keyword evidence="2 3" id="KW-0456">Lyase</keyword>
<comment type="caution">
    <text evidence="5">The sequence shown here is derived from an EMBL/GenBank/DDBJ whole genome shotgun (WGS) entry which is preliminary data.</text>
</comment>
<comment type="similarity">
    <text evidence="3">Belongs to the AB hydrolase superfamily. MenH family.</text>
</comment>
<dbReference type="GO" id="GO:0009234">
    <property type="term" value="P:menaquinone biosynthetic process"/>
    <property type="evidence" value="ECO:0007669"/>
    <property type="project" value="UniProtKB-UniRule"/>
</dbReference>
<dbReference type="OrthoDB" id="9808398at2"/>
<dbReference type="PRINTS" id="PR00111">
    <property type="entry name" value="ABHYDROLASE"/>
</dbReference>
<keyword evidence="6" id="KW-1185">Reference proteome</keyword>
<dbReference type="EC" id="4.2.99.20" evidence="3"/>
<dbReference type="AlphaFoldDB" id="A0A0A5G558"/>
<dbReference type="eggNOG" id="COG0596">
    <property type="taxonomic scope" value="Bacteria"/>
</dbReference>
<dbReference type="Proteomes" id="UP000030403">
    <property type="component" value="Unassembled WGS sequence"/>
</dbReference>
<proteinExistence type="inferred from homology"/>
<gene>
    <name evidence="3" type="primary">menH</name>
    <name evidence="5" type="ORF">N783_12485</name>
</gene>
<dbReference type="GO" id="GO:0070205">
    <property type="term" value="F:2-succinyl-6-hydroxy-2,4-cyclohexadiene-1-carboxylate synthase activity"/>
    <property type="evidence" value="ECO:0007669"/>
    <property type="project" value="UniProtKB-UniRule"/>
</dbReference>
<dbReference type="RefSeq" id="WP_027447033.1">
    <property type="nucleotide sequence ID" value="NZ_AULJ01000046.1"/>
</dbReference>
<comment type="pathway">
    <text evidence="3">Quinol/quinone metabolism; 1,4-dihydroxy-2-naphthoate biosynthesis; 1,4-dihydroxy-2-naphthoate from chorismate: step 3/7.</text>
</comment>
<accession>A0A0A5G558</accession>
<dbReference type="EMBL" id="AVPF01000032">
    <property type="protein sequence ID" value="KGX86288.1"/>
    <property type="molecule type" value="Genomic_DNA"/>
</dbReference>
<protein>
    <recommendedName>
        <fullName evidence="3">Putative 2-succinyl-6-hydroxy-2,4-cyclohexadiene-1-carboxylate synthase</fullName>
        <shortName evidence="3">SHCHC synthase</shortName>
        <ecNumber evidence="3">4.2.99.20</ecNumber>
    </recommendedName>
</protein>
<dbReference type="STRING" id="1385511.GCA_000425225_03439"/>